<keyword evidence="2" id="KW-0560">Oxidoreductase</keyword>
<dbReference type="SUPFAM" id="SSF69118">
    <property type="entry name" value="AhpD-like"/>
    <property type="match status" value="1"/>
</dbReference>
<dbReference type="InterPro" id="IPR023923">
    <property type="entry name" value="AhpD_Avi7169"/>
</dbReference>
<dbReference type="RefSeq" id="WP_058897934.1">
    <property type="nucleotide sequence ID" value="NZ_CP013068.1"/>
</dbReference>
<proteinExistence type="predicted"/>
<name>A0A0U3EIY7_9HYPH</name>
<dbReference type="NCBIfam" id="TIGR04030">
    <property type="entry name" value="perox_Avi_7169"/>
    <property type="match status" value="1"/>
</dbReference>
<dbReference type="InterPro" id="IPR029032">
    <property type="entry name" value="AhpD-like"/>
</dbReference>
<dbReference type="STRING" id="121719.APZ00_02100"/>
<dbReference type="EMBL" id="CP013068">
    <property type="protein sequence ID" value="ALV26015.1"/>
    <property type="molecule type" value="Genomic_DNA"/>
</dbReference>
<dbReference type="PANTHER" id="PTHR35446:SF2">
    <property type="entry name" value="CARBOXYMUCONOLACTONE DECARBOXYLASE-LIKE DOMAIN-CONTAINING PROTEIN"/>
    <property type="match status" value="1"/>
</dbReference>
<dbReference type="InterPro" id="IPR003779">
    <property type="entry name" value="CMD-like"/>
</dbReference>
<dbReference type="eggNOG" id="COG2128">
    <property type="taxonomic scope" value="Bacteria"/>
</dbReference>
<protein>
    <submittedName>
        <fullName evidence="2">Alkylhydroperoxidase</fullName>
    </submittedName>
</protein>
<accession>A0A0U3EIY7</accession>
<dbReference type="InterPro" id="IPR004675">
    <property type="entry name" value="AhpD_core"/>
</dbReference>
<evidence type="ECO:0000313" key="2">
    <source>
        <dbReference type="EMBL" id="ALV26015.1"/>
    </source>
</evidence>
<dbReference type="AlphaFoldDB" id="A0A0U3EIY7"/>
<sequence length="199" mass="21953">MGNTVLTHPGNTEPVVFTRDELGWLPWLEPLQEEHLTEKHWTGLVDRARSRSPYFMLLARDPEVLGARTRLDKDVFYNTSGGLARDARELAAAAVSRVNGCIYCASVHARFAATYSKRADDIDRFLETASAEGLDPRWIAVVEAATALTLTPSSFTADNAEALLDAGFEEQEIADLIYASAFFNWANRLMLSLGEASAN</sequence>
<dbReference type="NCBIfam" id="TIGR00778">
    <property type="entry name" value="ahpD_dom"/>
    <property type="match status" value="1"/>
</dbReference>
<evidence type="ECO:0000313" key="3">
    <source>
        <dbReference type="Proteomes" id="UP000064921"/>
    </source>
</evidence>
<dbReference type="Proteomes" id="UP000064921">
    <property type="component" value="Chromosome"/>
</dbReference>
<organism evidence="2 3">
    <name type="scientific">Pannonibacter phragmitetus</name>
    <dbReference type="NCBI Taxonomy" id="121719"/>
    <lineage>
        <taxon>Bacteria</taxon>
        <taxon>Pseudomonadati</taxon>
        <taxon>Pseudomonadota</taxon>
        <taxon>Alphaproteobacteria</taxon>
        <taxon>Hyphomicrobiales</taxon>
        <taxon>Stappiaceae</taxon>
        <taxon>Pannonibacter</taxon>
    </lineage>
</organism>
<dbReference type="NCBIfam" id="TIGR01926">
    <property type="entry name" value="peroxid_rel"/>
    <property type="match status" value="1"/>
</dbReference>
<dbReference type="PANTHER" id="PTHR35446">
    <property type="entry name" value="SI:CH211-175M2.5"/>
    <property type="match status" value="1"/>
</dbReference>
<reference evidence="2 3" key="1">
    <citation type="submission" date="2015-10" db="EMBL/GenBank/DDBJ databases">
        <title>The world's first case of liver abscess caused by Pannonibacter phragmitetus.</title>
        <authorList>
            <person name="Ming D."/>
            <person name="Wang M."/>
            <person name="Zhou Y."/>
            <person name="Jiang T."/>
            <person name="Hu S."/>
        </authorList>
    </citation>
    <scope>NUCLEOTIDE SEQUENCE [LARGE SCALE GENOMIC DNA]</scope>
    <source>
        <strain evidence="2 3">31801</strain>
    </source>
</reference>
<dbReference type="InterPro" id="IPR010195">
    <property type="entry name" value="Uncharacterised_peroxidase-rel"/>
</dbReference>
<keyword evidence="3" id="KW-1185">Reference proteome</keyword>
<gene>
    <name evidence="2" type="ORF">APZ00_02100</name>
</gene>
<keyword evidence="2" id="KW-0575">Peroxidase</keyword>
<dbReference type="KEGG" id="pphr:APZ00_02100"/>
<feature type="domain" description="Carboxymuconolactone decarboxylase-like" evidence="1">
    <location>
        <begin position="62"/>
        <end position="146"/>
    </location>
</feature>
<dbReference type="Pfam" id="PF02627">
    <property type="entry name" value="CMD"/>
    <property type="match status" value="1"/>
</dbReference>
<dbReference type="GO" id="GO:0051920">
    <property type="term" value="F:peroxiredoxin activity"/>
    <property type="evidence" value="ECO:0007669"/>
    <property type="project" value="InterPro"/>
</dbReference>
<evidence type="ECO:0000259" key="1">
    <source>
        <dbReference type="Pfam" id="PF02627"/>
    </source>
</evidence>
<dbReference type="Gene3D" id="1.20.1290.10">
    <property type="entry name" value="AhpD-like"/>
    <property type="match status" value="1"/>
</dbReference>